<comment type="caution">
    <text evidence="1">The sequence shown here is derived from an EMBL/GenBank/DDBJ whole genome shotgun (WGS) entry which is preliminary data.</text>
</comment>
<name>A0ABR8GY16_9CYAN</name>
<organism evidence="1 2">
    <name type="scientific">Scytonema hofmannii FACHB-248</name>
    <dbReference type="NCBI Taxonomy" id="1842502"/>
    <lineage>
        <taxon>Bacteria</taxon>
        <taxon>Bacillati</taxon>
        <taxon>Cyanobacteriota</taxon>
        <taxon>Cyanophyceae</taxon>
        <taxon>Nostocales</taxon>
        <taxon>Scytonemataceae</taxon>
        <taxon>Scytonema</taxon>
    </lineage>
</organism>
<gene>
    <name evidence="1" type="ORF">H6G81_27525</name>
</gene>
<reference evidence="1 2" key="1">
    <citation type="journal article" date="2020" name="ISME J.">
        <title>Comparative genomics reveals insights into cyanobacterial evolution and habitat adaptation.</title>
        <authorList>
            <person name="Chen M.Y."/>
            <person name="Teng W.K."/>
            <person name="Zhao L."/>
            <person name="Hu C.X."/>
            <person name="Zhou Y.K."/>
            <person name="Han B.P."/>
            <person name="Song L.R."/>
            <person name="Shu W.S."/>
        </authorList>
    </citation>
    <scope>NUCLEOTIDE SEQUENCE [LARGE SCALE GENOMIC DNA]</scope>
    <source>
        <strain evidence="1 2">FACHB-248</strain>
    </source>
</reference>
<dbReference type="EMBL" id="JACJTA010000085">
    <property type="protein sequence ID" value="MBD2608164.1"/>
    <property type="molecule type" value="Genomic_DNA"/>
</dbReference>
<protein>
    <recommendedName>
        <fullName evidence="3">CopG family transcriptional regulator</fullName>
    </recommendedName>
</protein>
<dbReference type="InterPro" id="IPR013321">
    <property type="entry name" value="Arc_rbn_hlx_hlx"/>
</dbReference>
<evidence type="ECO:0008006" key="3">
    <source>
        <dbReference type="Google" id="ProtNLM"/>
    </source>
</evidence>
<accession>A0ABR8GY16</accession>
<keyword evidence="2" id="KW-1185">Reference proteome</keyword>
<dbReference type="RefSeq" id="WP_029636239.1">
    <property type="nucleotide sequence ID" value="NZ_JACJTA010000085.1"/>
</dbReference>
<sequence length="82" mass="9715">MHRRLNITLPEETIKLIDQVAEKGDAEYVTLLFERLRQRDRSRLINEAVQYYIEQKALADLREQLKEGAICRVERDLGLVNF</sequence>
<dbReference type="Proteomes" id="UP000660380">
    <property type="component" value="Unassembled WGS sequence"/>
</dbReference>
<proteinExistence type="predicted"/>
<evidence type="ECO:0000313" key="1">
    <source>
        <dbReference type="EMBL" id="MBD2608164.1"/>
    </source>
</evidence>
<dbReference type="Gene3D" id="1.10.1220.10">
    <property type="entry name" value="Met repressor-like"/>
    <property type="match status" value="1"/>
</dbReference>
<evidence type="ECO:0000313" key="2">
    <source>
        <dbReference type="Proteomes" id="UP000660380"/>
    </source>
</evidence>